<dbReference type="PANTHER" id="PTHR45458:SF1">
    <property type="entry name" value="SHORT CHAIN DEHYDROGENASE"/>
    <property type="match status" value="1"/>
</dbReference>
<reference evidence="1 2" key="1">
    <citation type="submission" date="2014-09" db="EMBL/GenBank/DDBJ databases">
        <authorList>
            <person name="Grob C."/>
            <person name="Taubert M."/>
            <person name="Howat A.M."/>
            <person name="Burns O.J."/>
            <person name="Dixon J.L."/>
            <person name="Chen Y."/>
            <person name="Murrell J.C."/>
        </authorList>
    </citation>
    <scope>NUCLEOTIDE SEQUENCE [LARGE SCALE GENOMIC DNA]</scope>
    <source>
        <strain evidence="1">L4</strain>
    </source>
</reference>
<sequence>MTETVLITGTNRGIGLELCRQLSAKGMHVIATCRQASSELKALHVEIIEDVEVSEPTSLAVMADKLAGRNIDWLINNAGIAGGIGLGDIDDAAIDSFVKMYRVNSLGPLLTTQALLPNLHQGSKVGIITSRMGSIADNDSGGSYAYRMSKSAVNAAGKSLSIDLKPQGIAVAILHPGWVRTDMTGHGGLIDPDESASGLIKRMEELTLENTGGFWHTNGEALPW</sequence>
<dbReference type="Proteomes" id="UP000029999">
    <property type="component" value="Unassembled WGS sequence"/>
</dbReference>
<organism evidence="1 2">
    <name type="scientific">Methylophaga thiooxydans</name>
    <dbReference type="NCBI Taxonomy" id="392484"/>
    <lineage>
        <taxon>Bacteria</taxon>
        <taxon>Pseudomonadati</taxon>
        <taxon>Pseudomonadota</taxon>
        <taxon>Gammaproteobacteria</taxon>
        <taxon>Thiotrichales</taxon>
        <taxon>Piscirickettsiaceae</taxon>
        <taxon>Methylophaga</taxon>
    </lineage>
</organism>
<accession>A0A0A0BGB3</accession>
<dbReference type="STRING" id="392484.LP43_1921"/>
<dbReference type="EMBL" id="JRQD01000004">
    <property type="protein sequence ID" value="KGM06697.1"/>
    <property type="molecule type" value="Genomic_DNA"/>
</dbReference>
<dbReference type="GO" id="GO:0016616">
    <property type="term" value="F:oxidoreductase activity, acting on the CH-OH group of donors, NAD or NADP as acceptor"/>
    <property type="evidence" value="ECO:0007669"/>
    <property type="project" value="TreeGrafter"/>
</dbReference>
<dbReference type="InterPro" id="IPR036291">
    <property type="entry name" value="NAD(P)-bd_dom_sf"/>
</dbReference>
<evidence type="ECO:0000313" key="2">
    <source>
        <dbReference type="Proteomes" id="UP000029999"/>
    </source>
</evidence>
<dbReference type="AlphaFoldDB" id="A0A0A0BGB3"/>
<evidence type="ECO:0000313" key="1">
    <source>
        <dbReference type="EMBL" id="KGM06697.1"/>
    </source>
</evidence>
<dbReference type="Pfam" id="PF00106">
    <property type="entry name" value="adh_short"/>
    <property type="match status" value="1"/>
</dbReference>
<dbReference type="CDD" id="cd05325">
    <property type="entry name" value="carb_red_sniffer_like_SDR_c"/>
    <property type="match status" value="1"/>
</dbReference>
<dbReference type="RefSeq" id="WP_036314542.1">
    <property type="nucleotide sequence ID" value="NZ_JADFAB010000002.1"/>
</dbReference>
<comment type="caution">
    <text evidence="1">The sequence shown here is derived from an EMBL/GenBank/DDBJ whole genome shotgun (WGS) entry which is preliminary data.</text>
</comment>
<proteinExistence type="predicted"/>
<dbReference type="Gene3D" id="3.40.50.720">
    <property type="entry name" value="NAD(P)-binding Rossmann-like Domain"/>
    <property type="match status" value="1"/>
</dbReference>
<protein>
    <submittedName>
        <fullName evidence="1">Short-chain dehydrogenase/reductase (SDR) superfamily</fullName>
    </submittedName>
</protein>
<dbReference type="InterPro" id="IPR002347">
    <property type="entry name" value="SDR_fam"/>
</dbReference>
<gene>
    <name evidence="1" type="ORF">LP43_1921</name>
</gene>
<dbReference type="PANTHER" id="PTHR45458">
    <property type="entry name" value="SHORT-CHAIN DEHYDROGENASE/REDUCTASE SDR"/>
    <property type="match status" value="1"/>
</dbReference>
<dbReference type="SUPFAM" id="SSF51735">
    <property type="entry name" value="NAD(P)-binding Rossmann-fold domains"/>
    <property type="match status" value="1"/>
</dbReference>
<name>A0A0A0BGB3_9GAMM</name>
<dbReference type="PRINTS" id="PR00081">
    <property type="entry name" value="GDHRDH"/>
</dbReference>
<dbReference type="InterPro" id="IPR052184">
    <property type="entry name" value="SDR_enzymes"/>
</dbReference>